<dbReference type="PANTHER" id="PTHR43585:SF2">
    <property type="entry name" value="ATP-GRASP ENZYME FSQD"/>
    <property type="match status" value="1"/>
</dbReference>
<feature type="domain" description="ATP-grasp" evidence="5">
    <location>
        <begin position="120"/>
        <end position="313"/>
    </location>
</feature>
<evidence type="ECO:0000256" key="3">
    <source>
        <dbReference type="ARBA" id="ARBA00022840"/>
    </source>
</evidence>
<dbReference type="Pfam" id="PF13535">
    <property type="entry name" value="ATP-grasp_4"/>
    <property type="match status" value="1"/>
</dbReference>
<reference evidence="7" key="1">
    <citation type="submission" date="2017-03" db="EMBL/GenBank/DDBJ databases">
        <title>Bacillus sp. V-88(T) DSM27956, whole genome shotgun sequencing project.</title>
        <authorList>
            <person name="Dastager S.G."/>
            <person name="Neurgaonkar P.S."/>
            <person name="Dharne M.S."/>
        </authorList>
    </citation>
    <scope>NUCLEOTIDE SEQUENCE [LARGE SCALE GENOMIC DNA]</scope>
    <source>
        <strain evidence="7">DSM 25145</strain>
    </source>
</reference>
<dbReference type="SUPFAM" id="SSF56059">
    <property type="entry name" value="Glutathione synthetase ATP-binding domain-like"/>
    <property type="match status" value="1"/>
</dbReference>
<keyword evidence="7" id="KW-1185">Reference proteome</keyword>
<keyword evidence="1" id="KW-0436">Ligase</keyword>
<keyword evidence="2 4" id="KW-0547">Nucleotide-binding</keyword>
<dbReference type="InterPro" id="IPR052032">
    <property type="entry name" value="ATP-dep_AA_Ligase"/>
</dbReference>
<dbReference type="InterPro" id="IPR040570">
    <property type="entry name" value="LAL_C2"/>
</dbReference>
<organism evidence="6 7">
    <name type="scientific">Domibacillus enclensis</name>
    <dbReference type="NCBI Taxonomy" id="1017273"/>
    <lineage>
        <taxon>Bacteria</taxon>
        <taxon>Bacillati</taxon>
        <taxon>Bacillota</taxon>
        <taxon>Bacilli</taxon>
        <taxon>Bacillales</taxon>
        <taxon>Bacillaceae</taxon>
        <taxon>Domibacillus</taxon>
    </lineage>
</organism>
<name>A0ABX4E8X2_9BACI</name>
<keyword evidence="3 4" id="KW-0067">ATP-binding</keyword>
<comment type="caution">
    <text evidence="6">The sequence shown here is derived from an EMBL/GenBank/DDBJ whole genome shotgun (WGS) entry which is preliminary data.</text>
</comment>
<proteinExistence type="predicted"/>
<evidence type="ECO:0000256" key="1">
    <source>
        <dbReference type="ARBA" id="ARBA00022598"/>
    </source>
</evidence>
<evidence type="ECO:0000256" key="2">
    <source>
        <dbReference type="ARBA" id="ARBA00022741"/>
    </source>
</evidence>
<dbReference type="Proteomes" id="UP000215545">
    <property type="component" value="Unassembled WGS sequence"/>
</dbReference>
<dbReference type="EMBL" id="MWSK01000004">
    <property type="protein sequence ID" value="OXS77901.1"/>
    <property type="molecule type" value="Genomic_DNA"/>
</dbReference>
<sequence>MRCVKTIIFIGVNKSGSSREAVRAAEALGYFTVVLTDRERQLEQREEYPDVHQLLLMNLNDVSELRNHIKSLQHKGHDIVAIASFVDQHVHTASVLADEFCRNCFVTDAIFVMENKEETRQFFSDHPFTPVFFLVDQDKSLSSAAFPERLTYPVMVKCPKSTGSKDVIWAGNEDELKKNAEKLLDKYPEDTLIVEEYVEGDQYLVEVLVHHGNVMIAAVIEQEITKGKRFIVTGYGVLAEVPDEIEEAIREMIQSIITSLHIENGAFHLEVRHTKNGWKLIEVNPRISGGAMNKMIQAAFGYSLVEETLKMMTGEVPTLEKKTNHFVFTQHVIVGQKGVLERVTGKKRALKSPGVVDVYVKPKKGTLLIPPLSMGHRYAYVIARGKTMEEAKAQAKAAAKEIQFYLKVDE</sequence>
<dbReference type="PANTHER" id="PTHR43585">
    <property type="entry name" value="FUMIPYRROLE BIOSYNTHESIS PROTEIN C"/>
    <property type="match status" value="1"/>
</dbReference>
<dbReference type="Gene3D" id="3.30.470.20">
    <property type="entry name" value="ATP-grasp fold, B domain"/>
    <property type="match status" value="1"/>
</dbReference>
<dbReference type="PROSITE" id="PS50975">
    <property type="entry name" value="ATP_GRASP"/>
    <property type="match status" value="1"/>
</dbReference>
<evidence type="ECO:0000259" key="5">
    <source>
        <dbReference type="PROSITE" id="PS50975"/>
    </source>
</evidence>
<gene>
    <name evidence="6" type="ORF">B1B05_09850</name>
</gene>
<evidence type="ECO:0000256" key="4">
    <source>
        <dbReference type="PROSITE-ProRule" id="PRU00409"/>
    </source>
</evidence>
<accession>A0ABX4E8X2</accession>
<dbReference type="Pfam" id="PF18603">
    <property type="entry name" value="LAL_C2"/>
    <property type="match status" value="1"/>
</dbReference>
<evidence type="ECO:0000313" key="6">
    <source>
        <dbReference type="EMBL" id="OXS77901.1"/>
    </source>
</evidence>
<protein>
    <submittedName>
        <fullName evidence="6">Biotin carboxylase</fullName>
    </submittedName>
</protein>
<dbReference type="InterPro" id="IPR011761">
    <property type="entry name" value="ATP-grasp"/>
</dbReference>
<evidence type="ECO:0000313" key="7">
    <source>
        <dbReference type="Proteomes" id="UP000215545"/>
    </source>
</evidence>
<dbReference type="RefSeq" id="WP_045850084.1">
    <property type="nucleotide sequence ID" value="NZ_FTLX01000004.1"/>
</dbReference>